<dbReference type="PANTHER" id="PTHR11206">
    <property type="entry name" value="MULTIDRUG RESISTANCE PROTEIN"/>
    <property type="match status" value="1"/>
</dbReference>
<feature type="transmembrane region" description="Helical" evidence="7">
    <location>
        <begin position="371"/>
        <end position="390"/>
    </location>
</feature>
<dbReference type="NCBIfam" id="TIGR00797">
    <property type="entry name" value="matE"/>
    <property type="match status" value="1"/>
</dbReference>
<dbReference type="InterPro" id="IPR045069">
    <property type="entry name" value="MATE_euk"/>
</dbReference>
<name>A0A0C2XH07_HEBCY</name>
<feature type="transmembrane region" description="Helical" evidence="7">
    <location>
        <begin position="38"/>
        <end position="60"/>
    </location>
</feature>
<evidence type="ECO:0000256" key="5">
    <source>
        <dbReference type="ARBA" id="ARBA00023136"/>
    </source>
</evidence>
<feature type="transmembrane region" description="Helical" evidence="7">
    <location>
        <begin position="396"/>
        <end position="419"/>
    </location>
</feature>
<feature type="transmembrane region" description="Helical" evidence="7">
    <location>
        <begin position="263"/>
        <end position="288"/>
    </location>
</feature>
<dbReference type="GO" id="GO:0042910">
    <property type="term" value="F:xenobiotic transmembrane transporter activity"/>
    <property type="evidence" value="ECO:0007669"/>
    <property type="project" value="InterPro"/>
</dbReference>
<dbReference type="HOGENOM" id="CLU_012893_1_2_1"/>
<accession>A0A0C2XH07</accession>
<dbReference type="OrthoDB" id="2126698at2759"/>
<feature type="compositionally biased region" description="Polar residues" evidence="6">
    <location>
        <begin position="480"/>
        <end position="495"/>
    </location>
</feature>
<evidence type="ECO:0000256" key="2">
    <source>
        <dbReference type="ARBA" id="ARBA00010199"/>
    </source>
</evidence>
<feature type="transmembrane region" description="Helical" evidence="7">
    <location>
        <begin position="121"/>
        <end position="142"/>
    </location>
</feature>
<evidence type="ECO:0000256" key="7">
    <source>
        <dbReference type="SAM" id="Phobius"/>
    </source>
</evidence>
<dbReference type="CDD" id="cd13132">
    <property type="entry name" value="MATE_eukaryotic"/>
    <property type="match status" value="1"/>
</dbReference>
<protein>
    <recommendedName>
        <fullName evidence="10">Polysaccharide biosynthesis protein C-terminal domain-containing protein</fullName>
    </recommendedName>
</protein>
<keyword evidence="3 7" id="KW-0812">Transmembrane</keyword>
<gene>
    <name evidence="8" type="ORF">M413DRAFT_20353</name>
</gene>
<dbReference type="Pfam" id="PF01554">
    <property type="entry name" value="MatE"/>
    <property type="match status" value="2"/>
</dbReference>
<evidence type="ECO:0000256" key="3">
    <source>
        <dbReference type="ARBA" id="ARBA00022692"/>
    </source>
</evidence>
<dbReference type="InterPro" id="IPR002528">
    <property type="entry name" value="MATE_fam"/>
</dbReference>
<evidence type="ECO:0000256" key="4">
    <source>
        <dbReference type="ARBA" id="ARBA00022989"/>
    </source>
</evidence>
<keyword evidence="9" id="KW-1185">Reference proteome</keyword>
<sequence length="495" mass="54252">MFGEEIKTLLKYTGPIFGTHISEYALVIIPVICVGRDSTTGLAAITLASMFAMITGFSIVKGFISSLDTVLPSTWTSSHPELAALWTQRIGIPILILWFNAEPILSLLRLDPQVTHLASLYLRWISLGLPAYSFNFISRRYYKSQGQFSVPTKITFIVALLNAFLTYLLVLAPTPLKIGFVGAPIATALSFNVISVLFLIHGARVEPRRAWQPISWAIFKNLGILFQLGLCGVGQIGLRLWAWELVTLASSFLGPVSLASQSILVISAATVFRAPFSLGIATSVRIGNLLGQRDAERAEIAARAALSLVVAIILVMIFARLWARLFNHDPEIITTVAKIMPLISLFQIFHGTSAVTGAIARARGKQITGALVNLGAYYIMGFPIGIYLAFSLDYGLYGLWIGMTLSLVYCASIGLYLCLRVDWNSEVQKVMKRLQMVNAVREIGAYGEQWRVTIPAAKKLPPVPSHLSSYRYPPQATADPPTSNPRTARSSVITF</sequence>
<dbReference type="EMBL" id="KN831799">
    <property type="protein sequence ID" value="KIM37128.1"/>
    <property type="molecule type" value="Genomic_DNA"/>
</dbReference>
<feature type="transmembrane region" description="Helical" evidence="7">
    <location>
        <begin position="221"/>
        <end position="243"/>
    </location>
</feature>
<evidence type="ECO:0000256" key="6">
    <source>
        <dbReference type="SAM" id="MobiDB-lite"/>
    </source>
</evidence>
<evidence type="ECO:0000313" key="8">
    <source>
        <dbReference type="EMBL" id="KIM37128.1"/>
    </source>
</evidence>
<comment type="subcellular location">
    <subcellularLocation>
        <location evidence="1">Membrane</location>
        <topology evidence="1">Multi-pass membrane protein</topology>
    </subcellularLocation>
</comment>
<feature type="transmembrane region" description="Helical" evidence="7">
    <location>
        <begin position="154"/>
        <end position="172"/>
    </location>
</feature>
<dbReference type="AlphaFoldDB" id="A0A0C2XH07"/>
<keyword evidence="5 7" id="KW-0472">Membrane</keyword>
<dbReference type="GO" id="GO:1990961">
    <property type="term" value="P:xenobiotic detoxification by transmembrane export across the plasma membrane"/>
    <property type="evidence" value="ECO:0007669"/>
    <property type="project" value="InterPro"/>
</dbReference>
<proteinExistence type="inferred from homology"/>
<reference evidence="8 9" key="1">
    <citation type="submission" date="2014-04" db="EMBL/GenBank/DDBJ databases">
        <authorList>
            <consortium name="DOE Joint Genome Institute"/>
            <person name="Kuo A."/>
            <person name="Gay G."/>
            <person name="Dore J."/>
            <person name="Kohler A."/>
            <person name="Nagy L.G."/>
            <person name="Floudas D."/>
            <person name="Copeland A."/>
            <person name="Barry K.W."/>
            <person name="Cichocki N."/>
            <person name="Veneault-Fourrey C."/>
            <person name="LaButti K."/>
            <person name="Lindquist E.A."/>
            <person name="Lipzen A."/>
            <person name="Lundell T."/>
            <person name="Morin E."/>
            <person name="Murat C."/>
            <person name="Sun H."/>
            <person name="Tunlid A."/>
            <person name="Henrissat B."/>
            <person name="Grigoriev I.V."/>
            <person name="Hibbett D.S."/>
            <person name="Martin F."/>
            <person name="Nordberg H.P."/>
            <person name="Cantor M.N."/>
            <person name="Hua S.X."/>
        </authorList>
    </citation>
    <scope>NUCLEOTIDE SEQUENCE [LARGE SCALE GENOMIC DNA]</scope>
    <source>
        <strain evidence="9">h7</strain>
    </source>
</reference>
<dbReference type="Proteomes" id="UP000053424">
    <property type="component" value="Unassembled WGS sequence"/>
</dbReference>
<evidence type="ECO:0000313" key="9">
    <source>
        <dbReference type="Proteomes" id="UP000053424"/>
    </source>
</evidence>
<feature type="transmembrane region" description="Helical" evidence="7">
    <location>
        <begin position="300"/>
        <end position="319"/>
    </location>
</feature>
<feature type="transmembrane region" description="Helical" evidence="7">
    <location>
        <begin position="12"/>
        <end position="32"/>
    </location>
</feature>
<dbReference type="GO" id="GO:0016020">
    <property type="term" value="C:membrane"/>
    <property type="evidence" value="ECO:0007669"/>
    <property type="project" value="UniProtKB-SubCell"/>
</dbReference>
<feature type="region of interest" description="Disordered" evidence="6">
    <location>
        <begin position="473"/>
        <end position="495"/>
    </location>
</feature>
<reference evidence="9" key="2">
    <citation type="submission" date="2015-01" db="EMBL/GenBank/DDBJ databases">
        <title>Evolutionary Origins and Diversification of the Mycorrhizal Mutualists.</title>
        <authorList>
            <consortium name="DOE Joint Genome Institute"/>
            <consortium name="Mycorrhizal Genomics Consortium"/>
            <person name="Kohler A."/>
            <person name="Kuo A."/>
            <person name="Nagy L.G."/>
            <person name="Floudas D."/>
            <person name="Copeland A."/>
            <person name="Barry K.W."/>
            <person name="Cichocki N."/>
            <person name="Veneault-Fourrey C."/>
            <person name="LaButti K."/>
            <person name="Lindquist E.A."/>
            <person name="Lipzen A."/>
            <person name="Lundell T."/>
            <person name="Morin E."/>
            <person name="Murat C."/>
            <person name="Riley R."/>
            <person name="Ohm R."/>
            <person name="Sun H."/>
            <person name="Tunlid A."/>
            <person name="Henrissat B."/>
            <person name="Grigoriev I.V."/>
            <person name="Hibbett D.S."/>
            <person name="Martin F."/>
        </authorList>
    </citation>
    <scope>NUCLEOTIDE SEQUENCE [LARGE SCALE GENOMIC DNA]</scope>
    <source>
        <strain evidence="9">h7</strain>
    </source>
</reference>
<comment type="similarity">
    <text evidence="2">Belongs to the multi antimicrobial extrusion (MATE) (TC 2.A.66.1) family.</text>
</comment>
<evidence type="ECO:0008006" key="10">
    <source>
        <dbReference type="Google" id="ProtNLM"/>
    </source>
</evidence>
<evidence type="ECO:0000256" key="1">
    <source>
        <dbReference type="ARBA" id="ARBA00004141"/>
    </source>
</evidence>
<dbReference type="STRING" id="686832.A0A0C2XH07"/>
<keyword evidence="4 7" id="KW-1133">Transmembrane helix</keyword>
<feature type="transmembrane region" description="Helical" evidence="7">
    <location>
        <begin position="178"/>
        <end position="200"/>
    </location>
</feature>
<organism evidence="8 9">
    <name type="scientific">Hebeloma cylindrosporum</name>
    <dbReference type="NCBI Taxonomy" id="76867"/>
    <lineage>
        <taxon>Eukaryota</taxon>
        <taxon>Fungi</taxon>
        <taxon>Dikarya</taxon>
        <taxon>Basidiomycota</taxon>
        <taxon>Agaricomycotina</taxon>
        <taxon>Agaricomycetes</taxon>
        <taxon>Agaricomycetidae</taxon>
        <taxon>Agaricales</taxon>
        <taxon>Agaricineae</taxon>
        <taxon>Hymenogastraceae</taxon>
        <taxon>Hebeloma</taxon>
    </lineage>
</organism>
<dbReference type="GO" id="GO:0015297">
    <property type="term" value="F:antiporter activity"/>
    <property type="evidence" value="ECO:0007669"/>
    <property type="project" value="InterPro"/>
</dbReference>